<evidence type="ECO:0000256" key="1">
    <source>
        <dbReference type="ARBA" id="ARBA00004651"/>
    </source>
</evidence>
<evidence type="ECO:0000256" key="2">
    <source>
        <dbReference type="ARBA" id="ARBA00022475"/>
    </source>
</evidence>
<feature type="transmembrane region" description="Helical" evidence="7">
    <location>
        <begin position="349"/>
        <end position="375"/>
    </location>
</feature>
<evidence type="ECO:0000256" key="7">
    <source>
        <dbReference type="SAM" id="Phobius"/>
    </source>
</evidence>
<dbReference type="KEGG" id="cbae:COR50_08800"/>
<organism evidence="10 11">
    <name type="scientific">Chitinophaga caeni</name>
    <dbReference type="NCBI Taxonomy" id="2029983"/>
    <lineage>
        <taxon>Bacteria</taxon>
        <taxon>Pseudomonadati</taxon>
        <taxon>Bacteroidota</taxon>
        <taxon>Chitinophagia</taxon>
        <taxon>Chitinophagales</taxon>
        <taxon>Chitinophagaceae</taxon>
        <taxon>Chitinophaga</taxon>
    </lineage>
</organism>
<protein>
    <recommendedName>
        <fullName evidence="12">ABC transporter</fullName>
    </recommendedName>
</protein>
<feature type="domain" description="ABC3 transporter permease C-terminal" evidence="8">
    <location>
        <begin position="305"/>
        <end position="417"/>
    </location>
</feature>
<dbReference type="PANTHER" id="PTHR30572:SF4">
    <property type="entry name" value="ABC TRANSPORTER PERMEASE YTRF"/>
    <property type="match status" value="1"/>
</dbReference>
<dbReference type="Proteomes" id="UP000220133">
    <property type="component" value="Chromosome"/>
</dbReference>
<dbReference type="EMBL" id="CP023777">
    <property type="protein sequence ID" value="ATL47263.1"/>
    <property type="molecule type" value="Genomic_DNA"/>
</dbReference>
<dbReference type="InterPro" id="IPR050250">
    <property type="entry name" value="Macrolide_Exporter_MacB"/>
</dbReference>
<comment type="subcellular location">
    <subcellularLocation>
        <location evidence="1">Cell membrane</location>
        <topology evidence="1">Multi-pass membrane protein</topology>
    </subcellularLocation>
</comment>
<evidence type="ECO:0008006" key="12">
    <source>
        <dbReference type="Google" id="ProtNLM"/>
    </source>
</evidence>
<keyword evidence="4 7" id="KW-1133">Transmembrane helix</keyword>
<evidence type="ECO:0000256" key="6">
    <source>
        <dbReference type="ARBA" id="ARBA00038076"/>
    </source>
</evidence>
<evidence type="ECO:0000256" key="4">
    <source>
        <dbReference type="ARBA" id="ARBA00022989"/>
    </source>
</evidence>
<evidence type="ECO:0000256" key="5">
    <source>
        <dbReference type="ARBA" id="ARBA00023136"/>
    </source>
</evidence>
<reference evidence="10 11" key="1">
    <citation type="submission" date="2017-10" db="EMBL/GenBank/DDBJ databases">
        <title>Paenichitinophaga pekingensis gen. nov., sp. nov., isolated from activated sludge.</title>
        <authorList>
            <person name="Jin D."/>
            <person name="Kong X."/>
            <person name="Deng Y."/>
            <person name="Bai Z."/>
        </authorList>
    </citation>
    <scope>NUCLEOTIDE SEQUENCE [LARGE SCALE GENOMIC DNA]</scope>
    <source>
        <strain evidence="10 11">13</strain>
    </source>
</reference>
<accession>A0A291QTS3</accession>
<dbReference type="RefSeq" id="WP_098193645.1">
    <property type="nucleotide sequence ID" value="NZ_CP023777.1"/>
</dbReference>
<dbReference type="Pfam" id="PF12704">
    <property type="entry name" value="MacB_PCD"/>
    <property type="match status" value="1"/>
</dbReference>
<name>A0A291QTS3_9BACT</name>
<feature type="transmembrane region" description="Helical" evidence="7">
    <location>
        <begin position="387"/>
        <end position="407"/>
    </location>
</feature>
<dbReference type="OrthoDB" id="9770036at2"/>
<keyword evidence="11" id="KW-1185">Reference proteome</keyword>
<evidence type="ECO:0000259" key="9">
    <source>
        <dbReference type="Pfam" id="PF12704"/>
    </source>
</evidence>
<feature type="transmembrane region" description="Helical" evidence="7">
    <location>
        <begin position="21"/>
        <end position="42"/>
    </location>
</feature>
<keyword evidence="5 7" id="KW-0472">Membrane</keyword>
<comment type="similarity">
    <text evidence="6">Belongs to the ABC-4 integral membrane protein family.</text>
</comment>
<dbReference type="GO" id="GO:0022857">
    <property type="term" value="F:transmembrane transporter activity"/>
    <property type="evidence" value="ECO:0007669"/>
    <property type="project" value="TreeGrafter"/>
</dbReference>
<dbReference type="GO" id="GO:0005886">
    <property type="term" value="C:plasma membrane"/>
    <property type="evidence" value="ECO:0007669"/>
    <property type="project" value="UniProtKB-SubCell"/>
</dbReference>
<evidence type="ECO:0000313" key="10">
    <source>
        <dbReference type="EMBL" id="ATL47263.1"/>
    </source>
</evidence>
<feature type="domain" description="MacB-like periplasmic core" evidence="9">
    <location>
        <begin position="21"/>
        <end position="256"/>
    </location>
</feature>
<dbReference type="InterPro" id="IPR025857">
    <property type="entry name" value="MacB_PCD"/>
</dbReference>
<evidence type="ECO:0000313" key="11">
    <source>
        <dbReference type="Proteomes" id="UP000220133"/>
    </source>
</evidence>
<evidence type="ECO:0000259" key="8">
    <source>
        <dbReference type="Pfam" id="PF02687"/>
    </source>
</evidence>
<evidence type="ECO:0000256" key="3">
    <source>
        <dbReference type="ARBA" id="ARBA00022692"/>
    </source>
</evidence>
<sequence>MKFRDIFLLALRSVTANRLRSLLTITIIGVGITALVGINTGIESLKNGIFDSFASMGANGFMIRNRELNIRIGGGRNEAKKGSSKKKKVKTSNRNKYITYREAMEFKDRFVFPAIVSVWYRPGSVTVYHDSKKTNPNIPVIGGDENYLKYAGYDLQMGRDFNAVDLESSRNVAIIGQDVAKKLFGDQMKNVLNSAIRLGNVRYRVIGVLASKGSNNMFSADNTVLTTVSNVRRVFNRPNVSYSISVSVNDAKQIDAGIGEATGLLRIIRNLTIDEEDNFYITKNDSIAQMLFNSLAYVTFAAAGIAFITLLGSAIGLMNIMLVSVAERTREIGVSKAMGATKSIIRTQFLFEAIIISVSGGVLGVIFGILIGNIVSILLKASFIVPWMWMFLGITLCALVGLCSGIFPAIKASRLDPIVALRYE</sequence>
<keyword evidence="3 7" id="KW-0812">Transmembrane</keyword>
<keyword evidence="2" id="KW-1003">Cell membrane</keyword>
<dbReference type="Pfam" id="PF02687">
    <property type="entry name" value="FtsX"/>
    <property type="match status" value="1"/>
</dbReference>
<dbReference type="PANTHER" id="PTHR30572">
    <property type="entry name" value="MEMBRANE COMPONENT OF TRANSPORTER-RELATED"/>
    <property type="match status" value="1"/>
</dbReference>
<proteinExistence type="inferred from homology"/>
<gene>
    <name evidence="10" type="ORF">COR50_08800</name>
</gene>
<dbReference type="AlphaFoldDB" id="A0A291QTS3"/>
<dbReference type="InterPro" id="IPR003838">
    <property type="entry name" value="ABC3_permease_C"/>
</dbReference>
<feature type="transmembrane region" description="Helical" evidence="7">
    <location>
        <begin position="295"/>
        <end position="322"/>
    </location>
</feature>